<dbReference type="HOGENOM" id="CLU_1272939_0_0_1"/>
<proteinExistence type="predicted"/>
<dbReference type="EMBL" id="GL945443">
    <property type="protein sequence ID" value="EGO19635.1"/>
    <property type="molecule type" value="Genomic_DNA"/>
</dbReference>
<feature type="compositionally biased region" description="Low complexity" evidence="1">
    <location>
        <begin position="158"/>
        <end position="170"/>
    </location>
</feature>
<sequence>MSHLRVWGYTAYVHVQKDKRGVFGSHMEKCVFIFSITEFTRFTPQQEPLKLTSQSPLLAIFTSVCRPQAHRTPYSLQVQKETGFVFVIVYRCLTFIGYPAGYKGWKFYNPERADFDECYFPGLKKTSTTAIPTPPFPPLLPMPLGLDEDVLAPGPGGDIDPPAVLQQPQHLPDDGPDLDLDAKPPVNQPPELPDYPPHCSPSPDLPIALRRHRVLLI</sequence>
<name>F8PBJ7_SERL9</name>
<feature type="compositionally biased region" description="Pro residues" evidence="1">
    <location>
        <begin position="186"/>
        <end position="203"/>
    </location>
</feature>
<evidence type="ECO:0000256" key="1">
    <source>
        <dbReference type="SAM" id="MobiDB-lite"/>
    </source>
</evidence>
<evidence type="ECO:0000313" key="2">
    <source>
        <dbReference type="EMBL" id="EGO19635.1"/>
    </source>
</evidence>
<dbReference type="GeneID" id="18815845"/>
<organism>
    <name type="scientific">Serpula lacrymans var. lacrymans (strain S7.9)</name>
    <name type="common">Dry rot fungus</name>
    <dbReference type="NCBI Taxonomy" id="578457"/>
    <lineage>
        <taxon>Eukaryota</taxon>
        <taxon>Fungi</taxon>
        <taxon>Dikarya</taxon>
        <taxon>Basidiomycota</taxon>
        <taxon>Agaricomycotina</taxon>
        <taxon>Agaricomycetes</taxon>
        <taxon>Agaricomycetidae</taxon>
        <taxon>Boletales</taxon>
        <taxon>Coniophorineae</taxon>
        <taxon>Serpulaceae</taxon>
        <taxon>Serpula</taxon>
    </lineage>
</organism>
<feature type="region of interest" description="Disordered" evidence="1">
    <location>
        <begin position="150"/>
        <end position="203"/>
    </location>
</feature>
<accession>F8PBJ7</accession>
<dbReference type="OrthoDB" id="3243429at2759"/>
<dbReference type="AlphaFoldDB" id="F8PBJ7"/>
<dbReference type="RefSeq" id="XP_007323768.1">
    <property type="nucleotide sequence ID" value="XM_007323706.1"/>
</dbReference>
<reference evidence="2" key="1">
    <citation type="submission" date="2011-04" db="EMBL/GenBank/DDBJ databases">
        <title>Evolution of plant cell wall degrading machinery underlies the functional diversity of forest fungi.</title>
        <authorList>
            <consortium name="US DOE Joint Genome Institute (JGI-PGF)"/>
            <person name="Eastwood D.C."/>
            <person name="Floudas D."/>
            <person name="Binder M."/>
            <person name="Majcherczyk A."/>
            <person name="Schneider P."/>
            <person name="Aerts A."/>
            <person name="Asiegbu F.O."/>
            <person name="Baker S.E."/>
            <person name="Barry K."/>
            <person name="Bendiksby M."/>
            <person name="Blumentritt M."/>
            <person name="Coutinho P.M."/>
            <person name="Cullen D."/>
            <person name="Cullen D."/>
            <person name="Gathman A."/>
            <person name="Goodell B."/>
            <person name="Henrissat B."/>
            <person name="Ihrmark K."/>
            <person name="Kauserud H."/>
            <person name="Kohler A."/>
            <person name="LaButti K."/>
            <person name="Lapidus A."/>
            <person name="Lavin J.L."/>
            <person name="Lee Y.-H."/>
            <person name="Lindquist E."/>
            <person name="Lilly W."/>
            <person name="Lucas S."/>
            <person name="Morin E."/>
            <person name="Murat C."/>
            <person name="Oguiza J.A."/>
            <person name="Park J."/>
            <person name="Pisabarro A.G."/>
            <person name="Riley R."/>
            <person name="Rosling A."/>
            <person name="Salamov A."/>
            <person name="Schmidt O."/>
            <person name="Schmutz J."/>
            <person name="Skrede I."/>
            <person name="Stenlid J."/>
            <person name="Wiebenga A."/>
            <person name="Xie X."/>
            <person name="Kues U."/>
            <person name="Hibbett D.S."/>
            <person name="Hoffmeister D."/>
            <person name="Hogberg N."/>
            <person name="Martin F."/>
            <person name="Grigoriev I.V."/>
            <person name="Watkinson S.C."/>
        </authorList>
    </citation>
    <scope>NUCLEOTIDE SEQUENCE</scope>
    <source>
        <strain evidence="2">S7.9</strain>
    </source>
</reference>
<dbReference type="KEGG" id="sla:SERLADRAFT_443105"/>
<dbReference type="Proteomes" id="UP000008064">
    <property type="component" value="Unassembled WGS sequence"/>
</dbReference>
<gene>
    <name evidence="2" type="ORF">SERLADRAFT_443105</name>
</gene>
<protein>
    <submittedName>
        <fullName evidence="2">Uncharacterized protein</fullName>
    </submittedName>
</protein>